<dbReference type="GO" id="GO:0005524">
    <property type="term" value="F:ATP binding"/>
    <property type="evidence" value="ECO:0007669"/>
    <property type="project" value="UniProtKB-KW"/>
</dbReference>
<evidence type="ECO:0000259" key="12">
    <source>
        <dbReference type="Pfam" id="PF13493"/>
    </source>
</evidence>
<dbReference type="EMBL" id="CAFBON010000074">
    <property type="protein sequence ID" value="CAB4986249.1"/>
    <property type="molecule type" value="Genomic_DNA"/>
</dbReference>
<keyword evidence="4 11" id="KW-0812">Transmembrane</keyword>
<organism evidence="13">
    <name type="scientific">freshwater metagenome</name>
    <dbReference type="NCBI Taxonomy" id="449393"/>
    <lineage>
        <taxon>unclassified sequences</taxon>
        <taxon>metagenomes</taxon>
        <taxon>ecological metagenomes</taxon>
    </lineage>
</organism>
<evidence type="ECO:0000256" key="5">
    <source>
        <dbReference type="ARBA" id="ARBA00022741"/>
    </source>
</evidence>
<feature type="domain" description="Sensor protein KdpD transmembrane" evidence="12">
    <location>
        <begin position="16"/>
        <end position="119"/>
    </location>
</feature>
<name>A0A6J6X733_9ZZZZ</name>
<dbReference type="InterPro" id="IPR038318">
    <property type="entry name" value="KdpD_sf"/>
</dbReference>
<keyword evidence="6" id="KW-0418">Kinase</keyword>
<keyword evidence="5" id="KW-0547">Nucleotide-binding</keyword>
<dbReference type="AlphaFoldDB" id="A0A6J6X733"/>
<keyword evidence="9" id="KW-0902">Two-component regulatory system</keyword>
<evidence type="ECO:0000256" key="3">
    <source>
        <dbReference type="ARBA" id="ARBA00022679"/>
    </source>
</evidence>
<keyword evidence="10 11" id="KW-0472">Membrane</keyword>
<protein>
    <submittedName>
        <fullName evidence="13">Unannotated protein</fullName>
    </submittedName>
</protein>
<dbReference type="EMBL" id="CAFAAJ010000013">
    <property type="protein sequence ID" value="CAB4791623.1"/>
    <property type="molecule type" value="Genomic_DNA"/>
</dbReference>
<keyword evidence="2" id="KW-0597">Phosphoprotein</keyword>
<keyword evidence="8 11" id="KW-1133">Transmembrane helix</keyword>
<dbReference type="Gene3D" id="1.20.120.620">
    <property type="entry name" value="Backbone structure of the membrane domain of e. Coli histidine kinase receptor kdpd"/>
    <property type="match status" value="1"/>
</dbReference>
<dbReference type="GO" id="GO:0016020">
    <property type="term" value="C:membrane"/>
    <property type="evidence" value="ECO:0007669"/>
    <property type="project" value="UniProtKB-SubCell"/>
</dbReference>
<evidence type="ECO:0000313" key="14">
    <source>
        <dbReference type="EMBL" id="CAB4986249.1"/>
    </source>
</evidence>
<evidence type="ECO:0000256" key="4">
    <source>
        <dbReference type="ARBA" id="ARBA00022692"/>
    </source>
</evidence>
<evidence type="ECO:0000256" key="6">
    <source>
        <dbReference type="ARBA" id="ARBA00022777"/>
    </source>
</evidence>
<sequence length="248" mass="25821">MTSRRRRQLARSASALGPVASLLIAWATSSVGEQRGDVLALANVALLLAVVTVAAALVNWASGAATSVVAALSLNWFHTEPIRTFRINSTADLLAVLLLAALGVGVSGVTGHRVRAATRRGSHLAAAEAHNRVVAVVGTSRPAHQLWQMALAATSPELALVNACVVSARAVDLPIIARMPWTDTPSDARFVLPPGGAAIPMGQSSGQFLVISPHDTMTSLVLDRRAVTAFADAMHLALEGPYPSAIRP</sequence>
<evidence type="ECO:0000256" key="8">
    <source>
        <dbReference type="ARBA" id="ARBA00022989"/>
    </source>
</evidence>
<dbReference type="GO" id="GO:0000160">
    <property type="term" value="P:phosphorelay signal transduction system"/>
    <property type="evidence" value="ECO:0007669"/>
    <property type="project" value="UniProtKB-KW"/>
</dbReference>
<keyword evidence="7" id="KW-0067">ATP-binding</keyword>
<reference evidence="13" key="1">
    <citation type="submission" date="2020-05" db="EMBL/GenBank/DDBJ databases">
        <authorList>
            <person name="Chiriac C."/>
            <person name="Salcher M."/>
            <person name="Ghai R."/>
            <person name="Kavagutti S V."/>
        </authorList>
    </citation>
    <scope>NUCLEOTIDE SEQUENCE</scope>
</reference>
<evidence type="ECO:0000256" key="2">
    <source>
        <dbReference type="ARBA" id="ARBA00022553"/>
    </source>
</evidence>
<evidence type="ECO:0000256" key="1">
    <source>
        <dbReference type="ARBA" id="ARBA00004141"/>
    </source>
</evidence>
<feature type="transmembrane region" description="Helical" evidence="11">
    <location>
        <begin position="93"/>
        <end position="111"/>
    </location>
</feature>
<evidence type="ECO:0000256" key="10">
    <source>
        <dbReference type="ARBA" id="ARBA00023136"/>
    </source>
</evidence>
<dbReference type="InterPro" id="IPR025201">
    <property type="entry name" value="KdpD_TM"/>
</dbReference>
<keyword evidence="3" id="KW-0808">Transferase</keyword>
<dbReference type="Pfam" id="PF13493">
    <property type="entry name" value="DUF4118"/>
    <property type="match status" value="1"/>
</dbReference>
<comment type="subcellular location">
    <subcellularLocation>
        <location evidence="1">Membrane</location>
        <topology evidence="1">Multi-pass membrane protein</topology>
    </subcellularLocation>
</comment>
<evidence type="ECO:0000256" key="7">
    <source>
        <dbReference type="ARBA" id="ARBA00022840"/>
    </source>
</evidence>
<dbReference type="GO" id="GO:0016301">
    <property type="term" value="F:kinase activity"/>
    <property type="evidence" value="ECO:0007669"/>
    <property type="project" value="UniProtKB-KW"/>
</dbReference>
<feature type="transmembrane region" description="Helical" evidence="11">
    <location>
        <begin position="45"/>
        <end position="72"/>
    </location>
</feature>
<evidence type="ECO:0000256" key="11">
    <source>
        <dbReference type="SAM" id="Phobius"/>
    </source>
</evidence>
<evidence type="ECO:0000313" key="13">
    <source>
        <dbReference type="EMBL" id="CAB4791623.1"/>
    </source>
</evidence>
<gene>
    <name evidence="13" type="ORF">UFOPK3001_00323</name>
    <name evidence="14" type="ORF">UFOPK3954_00862</name>
</gene>
<evidence type="ECO:0000256" key="9">
    <source>
        <dbReference type="ARBA" id="ARBA00023012"/>
    </source>
</evidence>
<proteinExistence type="predicted"/>
<accession>A0A6J6X733</accession>